<reference evidence="2 3" key="1">
    <citation type="submission" date="2017-03" db="EMBL/GenBank/DDBJ databases">
        <title>Genomes of endolithic fungi from Antarctica.</title>
        <authorList>
            <person name="Coleine C."/>
            <person name="Masonjones S."/>
            <person name="Stajich J.E."/>
        </authorList>
    </citation>
    <scope>NUCLEOTIDE SEQUENCE [LARGE SCALE GENOMIC DNA]</scope>
    <source>
        <strain evidence="2 3">CCFEE 5184</strain>
    </source>
</reference>
<dbReference type="Pfam" id="PF14735">
    <property type="entry name" value="HAUS4"/>
    <property type="match status" value="1"/>
</dbReference>
<evidence type="ECO:0000256" key="1">
    <source>
        <dbReference type="SAM" id="Coils"/>
    </source>
</evidence>
<evidence type="ECO:0000313" key="3">
    <source>
        <dbReference type="Proteomes" id="UP000309340"/>
    </source>
</evidence>
<dbReference type="STRING" id="329884.A0A4U0XJ73"/>
<feature type="coiled-coil region" evidence="1">
    <location>
        <begin position="242"/>
        <end position="299"/>
    </location>
</feature>
<name>A0A4U0XJ73_9PEZI</name>
<dbReference type="OrthoDB" id="66964at2759"/>
<dbReference type="EMBL" id="NAJQ01000193">
    <property type="protein sequence ID" value="TKA75433.1"/>
    <property type="molecule type" value="Genomic_DNA"/>
</dbReference>
<keyword evidence="1" id="KW-0175">Coiled coil</keyword>
<keyword evidence="3" id="KW-1185">Reference proteome</keyword>
<dbReference type="GO" id="GO:0051225">
    <property type="term" value="P:spindle assembly"/>
    <property type="evidence" value="ECO:0007669"/>
    <property type="project" value="InterPro"/>
</dbReference>
<gene>
    <name evidence="2" type="ORF">B0A55_04880</name>
</gene>
<accession>A0A4U0XJ73</accession>
<organism evidence="2 3">
    <name type="scientific">Friedmanniomyces simplex</name>
    <dbReference type="NCBI Taxonomy" id="329884"/>
    <lineage>
        <taxon>Eukaryota</taxon>
        <taxon>Fungi</taxon>
        <taxon>Dikarya</taxon>
        <taxon>Ascomycota</taxon>
        <taxon>Pezizomycotina</taxon>
        <taxon>Dothideomycetes</taxon>
        <taxon>Dothideomycetidae</taxon>
        <taxon>Mycosphaerellales</taxon>
        <taxon>Teratosphaeriaceae</taxon>
        <taxon>Friedmanniomyces</taxon>
    </lineage>
</organism>
<dbReference type="InterPro" id="IPR029327">
    <property type="entry name" value="HAUS4"/>
</dbReference>
<comment type="caution">
    <text evidence="2">The sequence shown here is derived from an EMBL/GenBank/DDBJ whole genome shotgun (WGS) entry which is preliminary data.</text>
</comment>
<dbReference type="AlphaFoldDB" id="A0A4U0XJ73"/>
<proteinExistence type="predicted"/>
<sequence>MLPPVESNVLVANPKFEALYHNLCANKLDENGPTKLDVKAQKEREALQEKLYRTRLDGARRDVIRANLQDLAYRDDALPDDLRELVALAAAVLGGEISDEDKELVNGELERLSVNTSHLHREVGTLGQLLGTDRHLSFNNIPTAIQQLKTKTTTSRSQLSHSRLALAQNTQHLHELHRQVLETSIRVLEQTIHGSVARGTKAKADYQATVAEGMSKKLSLQHAQLLQQVYSPGMQEALRARADSMQRESAVLRTKIRDAEHRLDEYRSSREVQGMVKKYAEIVRESEKVKEEIVRLEKR</sequence>
<dbReference type="Proteomes" id="UP000309340">
    <property type="component" value="Unassembled WGS sequence"/>
</dbReference>
<dbReference type="GO" id="GO:0070652">
    <property type="term" value="C:HAUS complex"/>
    <property type="evidence" value="ECO:0007669"/>
    <property type="project" value="InterPro"/>
</dbReference>
<evidence type="ECO:0000313" key="2">
    <source>
        <dbReference type="EMBL" id="TKA75433.1"/>
    </source>
</evidence>
<protein>
    <submittedName>
        <fullName evidence="2">Uncharacterized protein</fullName>
    </submittedName>
</protein>